<dbReference type="AlphaFoldDB" id="G9YR41"/>
<protein>
    <recommendedName>
        <fullName evidence="1">AB hydrolase-1 domain-containing protein</fullName>
    </recommendedName>
</protein>
<organism evidence="2 3">
    <name type="scientific">Flavonifractor plautii ATCC 29863</name>
    <dbReference type="NCBI Taxonomy" id="411475"/>
    <lineage>
        <taxon>Bacteria</taxon>
        <taxon>Bacillati</taxon>
        <taxon>Bacillota</taxon>
        <taxon>Clostridia</taxon>
        <taxon>Eubacteriales</taxon>
        <taxon>Oscillospiraceae</taxon>
        <taxon>Flavonifractor</taxon>
    </lineage>
</organism>
<sequence>MLALRRLDRAGAGTLLRFRRRKERYLPPQYGGPSPLGGLAAPELTGNDLRWKLCFDRMLAANAALYEELLGGLSLDGCPPRYGVPVILTAGERDWTTPYPLAAAYYDTLSAPCKAFLSLPNAGHLPFRERPEEWSHILLDVLAQI</sequence>
<comment type="caution">
    <text evidence="2">The sequence shown here is derived from an EMBL/GenBank/DDBJ whole genome shotgun (WGS) entry which is preliminary data.</text>
</comment>
<dbReference type="InterPro" id="IPR000073">
    <property type="entry name" value="AB_hydrolase_1"/>
</dbReference>
<dbReference type="Proteomes" id="UP000004459">
    <property type="component" value="Unassembled WGS sequence"/>
</dbReference>
<gene>
    <name evidence="2" type="ORF">HMPREF0372_01984</name>
</gene>
<dbReference type="Pfam" id="PF12697">
    <property type="entry name" value="Abhydrolase_6"/>
    <property type="match status" value="1"/>
</dbReference>
<dbReference type="RefSeq" id="WP_007490963.1">
    <property type="nucleotide sequence ID" value="NZ_JH417746.1"/>
</dbReference>
<evidence type="ECO:0000259" key="1">
    <source>
        <dbReference type="Pfam" id="PF12697"/>
    </source>
</evidence>
<dbReference type="EMBL" id="AGCK01000150">
    <property type="protein sequence ID" value="EHM50464.1"/>
    <property type="molecule type" value="Genomic_DNA"/>
</dbReference>
<evidence type="ECO:0000313" key="3">
    <source>
        <dbReference type="Proteomes" id="UP000004459"/>
    </source>
</evidence>
<dbReference type="InterPro" id="IPR029058">
    <property type="entry name" value="AB_hydrolase_fold"/>
</dbReference>
<dbReference type="SUPFAM" id="SSF53474">
    <property type="entry name" value="alpha/beta-Hydrolases"/>
    <property type="match status" value="1"/>
</dbReference>
<name>G9YR41_FLAPL</name>
<evidence type="ECO:0000313" key="2">
    <source>
        <dbReference type="EMBL" id="EHM50464.1"/>
    </source>
</evidence>
<accession>G9YR41</accession>
<dbReference type="GeneID" id="63973732"/>
<dbReference type="PATRIC" id="fig|411475.3.peg.1725"/>
<proteinExistence type="predicted"/>
<reference evidence="2 3" key="1">
    <citation type="submission" date="2011-08" db="EMBL/GenBank/DDBJ databases">
        <authorList>
            <person name="Weinstock G."/>
            <person name="Sodergren E."/>
            <person name="Clifton S."/>
            <person name="Fulton L."/>
            <person name="Fulton B."/>
            <person name="Courtney L."/>
            <person name="Fronick C."/>
            <person name="Harrison M."/>
            <person name="Strong C."/>
            <person name="Farmer C."/>
            <person name="Delahaunty K."/>
            <person name="Markovic C."/>
            <person name="Hall O."/>
            <person name="Minx P."/>
            <person name="Tomlinson C."/>
            <person name="Mitreva M."/>
            <person name="Hou S."/>
            <person name="Chen J."/>
            <person name="Wollam A."/>
            <person name="Pepin K.H."/>
            <person name="Johnson M."/>
            <person name="Bhonagiri V."/>
            <person name="Zhang X."/>
            <person name="Suruliraj S."/>
            <person name="Warren W."/>
            <person name="Chinwalla A."/>
            <person name="Mardis E.R."/>
            <person name="Wilson R.K."/>
        </authorList>
    </citation>
    <scope>NUCLEOTIDE SEQUENCE [LARGE SCALE GENOMIC DNA]</scope>
    <source>
        <strain evidence="2 3">ATCC 29863</strain>
    </source>
</reference>
<dbReference type="HOGENOM" id="CLU_149242_0_0_9"/>
<feature type="domain" description="AB hydrolase-1" evidence="1">
    <location>
        <begin position="19"/>
        <end position="133"/>
    </location>
</feature>
<dbReference type="Gene3D" id="3.40.50.1820">
    <property type="entry name" value="alpha/beta hydrolase"/>
    <property type="match status" value="1"/>
</dbReference>